<accession>A0A2T9Z374</accession>
<dbReference type="PANTHER" id="PTHR21100:SF9">
    <property type="entry name" value="PREFOLDIN SUBUNIT 4"/>
    <property type="match status" value="1"/>
</dbReference>
<dbReference type="STRING" id="61424.A0A2T9Z374"/>
<sequence>MDYLDDLGLEIELLDEDSPVSYKIGDAFIKLPLSEAQERIEKEKELLETSLSKMKSKVLEISQELETLKTQLYAKFGKSINLDKD</sequence>
<comment type="caution">
    <text evidence="4">The sequence shown here is derived from an EMBL/GenBank/DDBJ whole genome shotgun (WGS) entry which is preliminary data.</text>
</comment>
<dbReference type="EMBL" id="MBFT01000055">
    <property type="protein sequence ID" value="PVU99045.1"/>
    <property type="molecule type" value="Genomic_DNA"/>
</dbReference>
<dbReference type="Proteomes" id="UP000245699">
    <property type="component" value="Unassembled WGS sequence"/>
</dbReference>
<dbReference type="PANTHER" id="PTHR21100">
    <property type="entry name" value="PREFOLDIN SUBUNIT 4"/>
    <property type="match status" value="1"/>
</dbReference>
<protein>
    <recommendedName>
        <fullName evidence="6">Prefoldin subunit 4</fullName>
    </recommendedName>
</protein>
<dbReference type="Gene3D" id="1.10.287.370">
    <property type="match status" value="1"/>
</dbReference>
<dbReference type="InterPro" id="IPR009053">
    <property type="entry name" value="Prefoldin"/>
</dbReference>
<evidence type="ECO:0000313" key="5">
    <source>
        <dbReference type="Proteomes" id="UP000245699"/>
    </source>
</evidence>
<dbReference type="AlphaFoldDB" id="A0A2T9Z374"/>
<dbReference type="SUPFAM" id="SSF46579">
    <property type="entry name" value="Prefoldin"/>
    <property type="match status" value="1"/>
</dbReference>
<evidence type="ECO:0000313" key="4">
    <source>
        <dbReference type="EMBL" id="PVU99045.1"/>
    </source>
</evidence>
<gene>
    <name evidence="4" type="ORF">BB559_001051</name>
</gene>
<keyword evidence="3" id="KW-0175">Coiled coil</keyword>
<organism evidence="4 5">
    <name type="scientific">Furculomyces boomerangus</name>
    <dbReference type="NCBI Taxonomy" id="61424"/>
    <lineage>
        <taxon>Eukaryota</taxon>
        <taxon>Fungi</taxon>
        <taxon>Fungi incertae sedis</taxon>
        <taxon>Zoopagomycota</taxon>
        <taxon>Kickxellomycotina</taxon>
        <taxon>Harpellomycetes</taxon>
        <taxon>Harpellales</taxon>
        <taxon>Harpellaceae</taxon>
        <taxon>Furculomyces</taxon>
    </lineage>
</organism>
<keyword evidence="2" id="KW-0143">Chaperone</keyword>
<evidence type="ECO:0000256" key="1">
    <source>
        <dbReference type="ARBA" id="ARBA00008045"/>
    </source>
</evidence>
<dbReference type="InterPro" id="IPR016661">
    <property type="entry name" value="PFDN4"/>
</dbReference>
<dbReference type="GO" id="GO:0016272">
    <property type="term" value="C:prefoldin complex"/>
    <property type="evidence" value="ECO:0007669"/>
    <property type="project" value="InterPro"/>
</dbReference>
<name>A0A2T9Z374_9FUNG</name>
<evidence type="ECO:0000256" key="2">
    <source>
        <dbReference type="ARBA" id="ARBA00023186"/>
    </source>
</evidence>
<dbReference type="GO" id="GO:0006457">
    <property type="term" value="P:protein folding"/>
    <property type="evidence" value="ECO:0007669"/>
    <property type="project" value="InterPro"/>
</dbReference>
<reference evidence="4 5" key="1">
    <citation type="journal article" date="2018" name="MBio">
        <title>Comparative Genomics Reveals the Core Gene Toolbox for the Fungus-Insect Symbiosis.</title>
        <authorList>
            <person name="Wang Y."/>
            <person name="Stata M."/>
            <person name="Wang W."/>
            <person name="Stajich J.E."/>
            <person name="White M.M."/>
            <person name="Moncalvo J.M."/>
        </authorList>
    </citation>
    <scope>NUCLEOTIDE SEQUENCE [LARGE SCALE GENOMIC DNA]</scope>
    <source>
        <strain evidence="4 5">AUS-77-4</strain>
    </source>
</reference>
<comment type="similarity">
    <text evidence="1">Belongs to the prefoldin subunit beta family.</text>
</comment>
<dbReference type="InterPro" id="IPR002777">
    <property type="entry name" value="PFD_beta-like"/>
</dbReference>
<dbReference type="GO" id="GO:0005737">
    <property type="term" value="C:cytoplasm"/>
    <property type="evidence" value="ECO:0007669"/>
    <property type="project" value="TreeGrafter"/>
</dbReference>
<evidence type="ECO:0000256" key="3">
    <source>
        <dbReference type="SAM" id="Coils"/>
    </source>
</evidence>
<proteinExistence type="inferred from homology"/>
<dbReference type="GO" id="GO:0051082">
    <property type="term" value="F:unfolded protein binding"/>
    <property type="evidence" value="ECO:0007669"/>
    <property type="project" value="InterPro"/>
</dbReference>
<feature type="coiled-coil region" evidence="3">
    <location>
        <begin position="33"/>
        <end position="71"/>
    </location>
</feature>
<dbReference type="Pfam" id="PF01920">
    <property type="entry name" value="Prefoldin_2"/>
    <property type="match status" value="1"/>
</dbReference>
<keyword evidence="5" id="KW-1185">Reference proteome</keyword>
<evidence type="ECO:0008006" key="6">
    <source>
        <dbReference type="Google" id="ProtNLM"/>
    </source>
</evidence>